<feature type="transmembrane region" description="Helical" evidence="4">
    <location>
        <begin position="7"/>
        <end position="31"/>
    </location>
</feature>
<dbReference type="PANTHER" id="PTHR32089:SF112">
    <property type="entry name" value="LYSOZYME-LIKE PROTEIN-RELATED"/>
    <property type="match status" value="1"/>
</dbReference>
<sequence length="743" mass="79560">MQFKRRLILMMLGISVIPLLIIGSIGIFSLFSVSNTIDIKVNEIGNESITSSTGALQKLAEDNAVDSTKSIAKELEIYLADHPDKTWSDLSKDPAFRAIAVQPVGSQGSSLIGDPIGFKNLMHSSKAKEGMSYEDYKVDQPELYEIVNRIKNGSPATGYYKSKETDGSYRDKFISYYPVNLTSKDGVHMVVGIAVYIDEFLKPTKVLGEKLQTENDNLVNELANSTRQAILLIFIIAILTIIAVMFIGIAFARQTTTPIEKTARMISEMGKGHLSERLKLDRDDEIGILGREMDAFSDNLQNTVVSALKKIASGDLSINVVPKDEQDEISHALIQLVESISGITGEIKGLIQDAENGELAKRGNSSKFIGAYKDIIIGINNMLDAITTPLNEALRVSEQFAQAKFSARFDETVITKGDLISLKNGLNTIGIELSIAIKDVSEQVNSLTASSEEAAASIEEITAGASSIAQSSSVVSTNAENSVHAIEQVLTAMEDLNHSVATVATKVESVSNLTLDANTTSVKGVEQAAVAEGGIKAINGAVSDVGSIITEIRDQMIEIGKIVDIISSIADQTNLLALNAAIEAARAGDAGMGFAVVANEVKTLAQESQGSAENIAKIISSLQHQSNRAADAMNQANTEVSKGSQAITDTIKFFNEIAIQVEEISKNMTEVASLSEEESATVQEITSSVSEVKTMSVETAKEAISSASASEESASALNQMSTIINDLSIIATRIDESMSRLNK</sequence>
<dbReference type="GO" id="GO:0006935">
    <property type="term" value="P:chemotaxis"/>
    <property type="evidence" value="ECO:0007669"/>
    <property type="project" value="InterPro"/>
</dbReference>
<reference evidence="7 8" key="1">
    <citation type="submission" date="2018-05" db="EMBL/GenBank/DDBJ databases">
        <title>Draft genome of Methanospirillum lacunae Ki8-1.</title>
        <authorList>
            <person name="Dueholm M.S."/>
            <person name="Nielsen P.H."/>
            <person name="Bakmann L.F."/>
            <person name="Otzen D.E."/>
        </authorList>
    </citation>
    <scope>NUCLEOTIDE SEQUENCE [LARGE SCALE GENOMIC DNA]</scope>
    <source>
        <strain evidence="7 8">Ki8-1</strain>
    </source>
</reference>
<evidence type="ECO:0000259" key="6">
    <source>
        <dbReference type="PROSITE" id="PS50885"/>
    </source>
</evidence>
<dbReference type="Pfam" id="PF18947">
    <property type="entry name" value="HAMP_2"/>
    <property type="match status" value="1"/>
</dbReference>
<dbReference type="Proteomes" id="UP000245657">
    <property type="component" value="Unassembled WGS sequence"/>
</dbReference>
<evidence type="ECO:0000259" key="5">
    <source>
        <dbReference type="PROSITE" id="PS50111"/>
    </source>
</evidence>
<dbReference type="PROSITE" id="PS50111">
    <property type="entry name" value="CHEMOTAXIS_TRANSDUC_2"/>
    <property type="match status" value="1"/>
</dbReference>
<comment type="similarity">
    <text evidence="2">Belongs to the methyl-accepting chemotaxis (MCP) protein family.</text>
</comment>
<keyword evidence="1 3" id="KW-0807">Transducer</keyword>
<dbReference type="InterPro" id="IPR004090">
    <property type="entry name" value="Chemotax_Me-accpt_rcpt"/>
</dbReference>
<keyword evidence="4" id="KW-0472">Membrane</keyword>
<keyword evidence="4" id="KW-1133">Transmembrane helix</keyword>
<dbReference type="EMBL" id="QGMY01000018">
    <property type="protein sequence ID" value="PWR69827.1"/>
    <property type="molecule type" value="Genomic_DNA"/>
</dbReference>
<keyword evidence="8" id="KW-1185">Reference proteome</keyword>
<dbReference type="InterPro" id="IPR003660">
    <property type="entry name" value="HAMP_dom"/>
</dbReference>
<accession>A0A2V2N0X2</accession>
<dbReference type="CDD" id="cd06225">
    <property type="entry name" value="HAMP"/>
    <property type="match status" value="1"/>
</dbReference>
<dbReference type="GO" id="GO:0007165">
    <property type="term" value="P:signal transduction"/>
    <property type="evidence" value="ECO:0007669"/>
    <property type="project" value="UniProtKB-KW"/>
</dbReference>
<feature type="domain" description="HAMP" evidence="6">
    <location>
        <begin position="253"/>
        <end position="305"/>
    </location>
</feature>
<dbReference type="PANTHER" id="PTHR32089">
    <property type="entry name" value="METHYL-ACCEPTING CHEMOTAXIS PROTEIN MCPB"/>
    <property type="match status" value="1"/>
</dbReference>
<protein>
    <submittedName>
        <fullName evidence="7">Methyl-accepting chemotaxis protein</fullName>
    </submittedName>
</protein>
<feature type="transmembrane region" description="Helical" evidence="4">
    <location>
        <begin position="229"/>
        <end position="252"/>
    </location>
</feature>
<dbReference type="SMART" id="SM00304">
    <property type="entry name" value="HAMP"/>
    <property type="match status" value="2"/>
</dbReference>
<dbReference type="SUPFAM" id="SSF58104">
    <property type="entry name" value="Methyl-accepting chemotaxis protein (MCP) signaling domain"/>
    <property type="match status" value="1"/>
</dbReference>
<evidence type="ECO:0000256" key="2">
    <source>
        <dbReference type="ARBA" id="ARBA00029447"/>
    </source>
</evidence>
<dbReference type="Gene3D" id="6.10.340.10">
    <property type="match status" value="1"/>
</dbReference>
<name>A0A2V2N0X2_9EURY</name>
<dbReference type="InterPro" id="IPR004089">
    <property type="entry name" value="MCPsignal_dom"/>
</dbReference>
<dbReference type="PRINTS" id="PR00260">
    <property type="entry name" value="CHEMTRNSDUCR"/>
</dbReference>
<dbReference type="AlphaFoldDB" id="A0A2V2N0X2"/>
<gene>
    <name evidence="7" type="ORF">DK846_16760</name>
</gene>
<dbReference type="GeneID" id="97550087"/>
<keyword evidence="4" id="KW-0812">Transmembrane</keyword>
<dbReference type="CDD" id="cd11386">
    <property type="entry name" value="MCP_signal"/>
    <property type="match status" value="1"/>
</dbReference>
<evidence type="ECO:0000256" key="1">
    <source>
        <dbReference type="ARBA" id="ARBA00023224"/>
    </source>
</evidence>
<dbReference type="GO" id="GO:0004888">
    <property type="term" value="F:transmembrane signaling receptor activity"/>
    <property type="evidence" value="ECO:0007669"/>
    <property type="project" value="InterPro"/>
</dbReference>
<organism evidence="7 8">
    <name type="scientific">Methanospirillum lacunae</name>
    <dbReference type="NCBI Taxonomy" id="668570"/>
    <lineage>
        <taxon>Archaea</taxon>
        <taxon>Methanobacteriati</taxon>
        <taxon>Methanobacteriota</taxon>
        <taxon>Stenosarchaea group</taxon>
        <taxon>Methanomicrobia</taxon>
        <taxon>Methanomicrobiales</taxon>
        <taxon>Methanospirillaceae</taxon>
        <taxon>Methanospirillum</taxon>
    </lineage>
</organism>
<dbReference type="PROSITE" id="PS50885">
    <property type="entry name" value="HAMP"/>
    <property type="match status" value="1"/>
</dbReference>
<dbReference type="Pfam" id="PF00672">
    <property type="entry name" value="HAMP"/>
    <property type="match status" value="1"/>
</dbReference>
<dbReference type="Pfam" id="PF00015">
    <property type="entry name" value="MCPsignal"/>
    <property type="match status" value="1"/>
</dbReference>
<evidence type="ECO:0000313" key="7">
    <source>
        <dbReference type="EMBL" id="PWR69827.1"/>
    </source>
</evidence>
<dbReference type="SMART" id="SM00283">
    <property type="entry name" value="MA"/>
    <property type="match status" value="1"/>
</dbReference>
<dbReference type="GO" id="GO:0016020">
    <property type="term" value="C:membrane"/>
    <property type="evidence" value="ECO:0007669"/>
    <property type="project" value="InterPro"/>
</dbReference>
<evidence type="ECO:0000256" key="4">
    <source>
        <dbReference type="SAM" id="Phobius"/>
    </source>
</evidence>
<evidence type="ECO:0000256" key="3">
    <source>
        <dbReference type="PROSITE-ProRule" id="PRU00284"/>
    </source>
</evidence>
<dbReference type="OrthoDB" id="8523at2157"/>
<comment type="caution">
    <text evidence="7">The sequence shown here is derived from an EMBL/GenBank/DDBJ whole genome shotgun (WGS) entry which is preliminary data.</text>
</comment>
<proteinExistence type="inferred from homology"/>
<feature type="domain" description="Methyl-accepting transducer" evidence="5">
    <location>
        <begin position="457"/>
        <end position="693"/>
    </location>
</feature>
<dbReference type="Gene3D" id="1.10.287.950">
    <property type="entry name" value="Methyl-accepting chemotaxis protein"/>
    <property type="match status" value="1"/>
</dbReference>
<evidence type="ECO:0000313" key="8">
    <source>
        <dbReference type="Proteomes" id="UP000245657"/>
    </source>
</evidence>
<dbReference type="RefSeq" id="WP_109970151.1">
    <property type="nucleotide sequence ID" value="NZ_CP176093.1"/>
</dbReference>